<name>A0AAJ8AYJ1_LATCA</name>
<dbReference type="Gene3D" id="3.40.50.300">
    <property type="entry name" value="P-loop containing nucleotide triphosphate hydrolases"/>
    <property type="match status" value="1"/>
</dbReference>
<dbReference type="PROSITE" id="PS51720">
    <property type="entry name" value="G_AIG1"/>
    <property type="match status" value="1"/>
</dbReference>
<evidence type="ECO:0000256" key="1">
    <source>
        <dbReference type="ARBA" id="ARBA00008535"/>
    </source>
</evidence>
<protein>
    <submittedName>
        <fullName evidence="7">GTPase IMAP family member 8 isoform X1</fullName>
    </submittedName>
</protein>
<sequence>MSDKKKISVIILGGGDSSRRDLTARILERDGSDLQPKETEDKHEKYGNDTCEVTCLLNDKTAHENIKKLNQQPDVCLLLLEDGFSTDTVQQQIDDLHKSTGIHKEKIRVVLPLSHAGKDHSSSLCKFHTMEEVCSEVRKLTEDTNLKPNNKRNDEENKADRETENDRPQASQTETEETEKLDSPQQQPDQQPEQQPDQQPEQQSDQQPDQQPDQQSDQQSESEQSESQTETTDGRPSKVFKTEEERVNLVLLGMTGTGKSATGNTILRDKHFTSRPSSNPVTTECKAVEREICGTAVRVIDTPDIFDDEISDEVRREHVKRCKDLCQSEPCVYLLVMQVGRFTDGERDIMTKLERAVGEGVHKQTIILFTCGEELQRAEMTLEDFLDSCQPDLKRIIEKCNNRCVLFENSPVLTDPKQVETLMQTVREMPPITRGHDHSRCILM</sequence>
<dbReference type="Pfam" id="PF04548">
    <property type="entry name" value="AIG1"/>
    <property type="match status" value="1"/>
</dbReference>
<keyword evidence="2" id="KW-0547">Nucleotide-binding</keyword>
<feature type="compositionally biased region" description="Low complexity" evidence="4">
    <location>
        <begin position="183"/>
        <end position="228"/>
    </location>
</feature>
<dbReference type="AlphaFoldDB" id="A0AAJ8AYJ1"/>
<gene>
    <name evidence="7" type="primary">LOC108884993</name>
</gene>
<dbReference type="PANTHER" id="PTHR10903:SF188">
    <property type="entry name" value="GTPASE IMAP FAMILY MEMBER 2-LIKE-RELATED"/>
    <property type="match status" value="1"/>
</dbReference>
<dbReference type="Proteomes" id="UP000694890">
    <property type="component" value="Linkage group LG24"/>
</dbReference>
<feature type="compositionally biased region" description="Basic and acidic residues" evidence="4">
    <location>
        <begin position="232"/>
        <end position="244"/>
    </location>
</feature>
<comment type="similarity">
    <text evidence="1">Belongs to the TRAFAC class TrmE-Era-EngA-EngB-Septin-like GTPase superfamily. AIG1/Toc34/Toc159-like paraseptin GTPase family. IAN subfamily.</text>
</comment>
<dbReference type="InterPro" id="IPR006703">
    <property type="entry name" value="G_AIG1"/>
</dbReference>
<dbReference type="GO" id="GO:0005525">
    <property type="term" value="F:GTP binding"/>
    <property type="evidence" value="ECO:0007669"/>
    <property type="project" value="UniProtKB-KW"/>
</dbReference>
<evidence type="ECO:0000256" key="2">
    <source>
        <dbReference type="ARBA" id="ARBA00022741"/>
    </source>
</evidence>
<dbReference type="GeneID" id="108884993"/>
<feature type="compositionally biased region" description="Basic and acidic residues" evidence="4">
    <location>
        <begin position="144"/>
        <end position="167"/>
    </location>
</feature>
<evidence type="ECO:0000259" key="5">
    <source>
        <dbReference type="PROSITE" id="PS51720"/>
    </source>
</evidence>
<evidence type="ECO:0000313" key="6">
    <source>
        <dbReference type="Proteomes" id="UP000694890"/>
    </source>
</evidence>
<reference evidence="7" key="1">
    <citation type="submission" date="2025-08" db="UniProtKB">
        <authorList>
            <consortium name="RefSeq"/>
        </authorList>
    </citation>
    <scope>IDENTIFICATION</scope>
    <source>
        <tissue evidence="7">Brain</tissue>
    </source>
</reference>
<evidence type="ECO:0000256" key="4">
    <source>
        <dbReference type="SAM" id="MobiDB-lite"/>
    </source>
</evidence>
<dbReference type="InterPro" id="IPR045058">
    <property type="entry name" value="GIMA/IAN/Toc"/>
</dbReference>
<dbReference type="RefSeq" id="XP_050922689.1">
    <property type="nucleotide sequence ID" value="XM_051066732.1"/>
</dbReference>
<feature type="region of interest" description="Disordered" evidence="4">
    <location>
        <begin position="144"/>
        <end position="244"/>
    </location>
</feature>
<accession>A0AAJ8AYJ1</accession>
<dbReference type="PANTHER" id="PTHR10903">
    <property type="entry name" value="GTPASE, IMAP FAMILY MEMBER-RELATED"/>
    <property type="match status" value="1"/>
</dbReference>
<dbReference type="SUPFAM" id="SSF52540">
    <property type="entry name" value="P-loop containing nucleoside triphosphate hydrolases"/>
    <property type="match status" value="1"/>
</dbReference>
<evidence type="ECO:0000256" key="3">
    <source>
        <dbReference type="ARBA" id="ARBA00023134"/>
    </source>
</evidence>
<proteinExistence type="inferred from homology"/>
<organism evidence="6 7">
    <name type="scientific">Lates calcarifer</name>
    <name type="common">Barramundi</name>
    <name type="synonym">Holocentrus calcarifer</name>
    <dbReference type="NCBI Taxonomy" id="8187"/>
    <lineage>
        <taxon>Eukaryota</taxon>
        <taxon>Metazoa</taxon>
        <taxon>Chordata</taxon>
        <taxon>Craniata</taxon>
        <taxon>Vertebrata</taxon>
        <taxon>Euteleostomi</taxon>
        <taxon>Actinopterygii</taxon>
        <taxon>Neopterygii</taxon>
        <taxon>Teleostei</taxon>
        <taxon>Neoteleostei</taxon>
        <taxon>Acanthomorphata</taxon>
        <taxon>Carangaria</taxon>
        <taxon>Carangaria incertae sedis</taxon>
        <taxon>Centropomidae</taxon>
        <taxon>Lates</taxon>
    </lineage>
</organism>
<feature type="domain" description="AIG1-type G" evidence="5">
    <location>
        <begin position="244"/>
        <end position="444"/>
    </location>
</feature>
<dbReference type="InterPro" id="IPR027417">
    <property type="entry name" value="P-loop_NTPase"/>
</dbReference>
<evidence type="ECO:0000313" key="7">
    <source>
        <dbReference type="RefSeq" id="XP_050922689.1"/>
    </source>
</evidence>
<keyword evidence="3" id="KW-0342">GTP-binding</keyword>
<dbReference type="FunFam" id="3.40.50.300:FF:000366">
    <property type="entry name" value="GTPase, IMAP family member 2"/>
    <property type="match status" value="1"/>
</dbReference>